<organism evidence="1 2">
    <name type="scientific">Hypoxylon rubiginosum</name>
    <dbReference type="NCBI Taxonomy" id="110542"/>
    <lineage>
        <taxon>Eukaryota</taxon>
        <taxon>Fungi</taxon>
        <taxon>Dikarya</taxon>
        <taxon>Ascomycota</taxon>
        <taxon>Pezizomycotina</taxon>
        <taxon>Sordariomycetes</taxon>
        <taxon>Xylariomycetidae</taxon>
        <taxon>Xylariales</taxon>
        <taxon>Hypoxylaceae</taxon>
        <taxon>Hypoxylon</taxon>
    </lineage>
</organism>
<evidence type="ECO:0000313" key="1">
    <source>
        <dbReference type="EMBL" id="KAI4871159.1"/>
    </source>
</evidence>
<sequence>MSSNLLELRLAQSSCNQMDQANERRKLNGSRDSDTVHADAISTPHSESLLRGSQEDNIHSGEEIQNSNGHVHIGGDFTPNTYNLPMHPAAHNQFSSGRNTTISNEEHKRILISSLKFTQMDAHRNSIRGARMMYKWFLKTPEYLDWLDSDKFGEHGGLLWVKGKPGTGKSTLMMSTFWHVQFRKLRKDRVIAISFFFNAKGNDLGRSTAGLYRSLLVQLFEARQGVQVIILDDNWPSSEWSLESLQNLFKAAILAMGKALIICFIDALDECDQREIGDMLSFLQNTSEQAASNGTRLHMCFASRHCPHITIERGLTLILEERLEHDREITKYLENELQIGHGRYAEKIRSSLQEKNSGVIMWVVLVVRMLNMEYDRGCVHMFPNILDQIRSDLQALSEHLDSR</sequence>
<dbReference type="EMBL" id="MU393421">
    <property type="protein sequence ID" value="KAI4871159.1"/>
    <property type="molecule type" value="Genomic_DNA"/>
</dbReference>
<reference evidence="1 2" key="1">
    <citation type="journal article" date="2022" name="New Phytol.">
        <title>Ecological generalism drives hyperdiversity of secondary metabolite gene clusters in xylarialean endophytes.</title>
        <authorList>
            <person name="Franco M.E.E."/>
            <person name="Wisecaver J.H."/>
            <person name="Arnold A.E."/>
            <person name="Ju Y.M."/>
            <person name="Slot J.C."/>
            <person name="Ahrendt S."/>
            <person name="Moore L.P."/>
            <person name="Eastman K.E."/>
            <person name="Scott K."/>
            <person name="Konkel Z."/>
            <person name="Mondo S.J."/>
            <person name="Kuo A."/>
            <person name="Hayes R.D."/>
            <person name="Haridas S."/>
            <person name="Andreopoulos B."/>
            <person name="Riley R."/>
            <person name="LaButti K."/>
            <person name="Pangilinan J."/>
            <person name="Lipzen A."/>
            <person name="Amirebrahimi M."/>
            <person name="Yan J."/>
            <person name="Adam C."/>
            <person name="Keymanesh K."/>
            <person name="Ng V."/>
            <person name="Louie K."/>
            <person name="Northen T."/>
            <person name="Drula E."/>
            <person name="Henrissat B."/>
            <person name="Hsieh H.M."/>
            <person name="Youens-Clark K."/>
            <person name="Lutzoni F."/>
            <person name="Miadlikowska J."/>
            <person name="Eastwood D.C."/>
            <person name="Hamelin R.C."/>
            <person name="Grigoriev I.V."/>
            <person name="U'Ren J.M."/>
        </authorList>
    </citation>
    <scope>NUCLEOTIDE SEQUENCE [LARGE SCALE GENOMIC DNA]</scope>
    <source>
        <strain evidence="1 2">CBS 119005</strain>
    </source>
</reference>
<evidence type="ECO:0000313" key="2">
    <source>
        <dbReference type="Proteomes" id="UP001497700"/>
    </source>
</evidence>
<name>A0ACB9ZI85_9PEZI</name>
<keyword evidence="2" id="KW-1185">Reference proteome</keyword>
<protein>
    <submittedName>
        <fullName evidence="1">Uncharacterized protein</fullName>
    </submittedName>
</protein>
<dbReference type="Proteomes" id="UP001497700">
    <property type="component" value="Unassembled WGS sequence"/>
</dbReference>
<comment type="caution">
    <text evidence="1">The sequence shown here is derived from an EMBL/GenBank/DDBJ whole genome shotgun (WGS) entry which is preliminary data.</text>
</comment>
<accession>A0ACB9ZI85</accession>
<gene>
    <name evidence="1" type="ORF">F4820DRAFT_7981</name>
</gene>
<proteinExistence type="predicted"/>